<keyword evidence="3" id="KW-1185">Reference proteome</keyword>
<name>A0AA86RZW8_9EUKA</name>
<reference evidence="2 3" key="2">
    <citation type="submission" date="2024-07" db="EMBL/GenBank/DDBJ databases">
        <authorList>
            <person name="Akdeniz Z."/>
        </authorList>
    </citation>
    <scope>NUCLEOTIDE SEQUENCE [LARGE SCALE GENOMIC DNA]</scope>
</reference>
<dbReference type="EMBL" id="CAXDID020000020">
    <property type="protein sequence ID" value="CAL5986834.1"/>
    <property type="molecule type" value="Genomic_DNA"/>
</dbReference>
<accession>A0AA86RZW8</accession>
<organism evidence="1">
    <name type="scientific">Hexamita inflata</name>
    <dbReference type="NCBI Taxonomy" id="28002"/>
    <lineage>
        <taxon>Eukaryota</taxon>
        <taxon>Metamonada</taxon>
        <taxon>Diplomonadida</taxon>
        <taxon>Hexamitidae</taxon>
        <taxon>Hexamitinae</taxon>
        <taxon>Hexamita</taxon>
    </lineage>
</organism>
<evidence type="ECO:0000313" key="1">
    <source>
        <dbReference type="EMBL" id="CAI9975575.1"/>
    </source>
</evidence>
<proteinExistence type="predicted"/>
<comment type="caution">
    <text evidence="1">The sequence shown here is derived from an EMBL/GenBank/DDBJ whole genome shotgun (WGS) entry which is preliminary data.</text>
</comment>
<evidence type="ECO:0000313" key="3">
    <source>
        <dbReference type="Proteomes" id="UP001642409"/>
    </source>
</evidence>
<dbReference type="EMBL" id="CATOUU010001169">
    <property type="protein sequence ID" value="CAI9975575.1"/>
    <property type="molecule type" value="Genomic_DNA"/>
</dbReference>
<gene>
    <name evidence="1" type="ORF">HINF_LOCUS63220</name>
    <name evidence="2" type="ORF">HINF_LOCUS9605</name>
</gene>
<dbReference type="Proteomes" id="UP001642409">
    <property type="component" value="Unassembled WGS sequence"/>
</dbReference>
<protein>
    <submittedName>
        <fullName evidence="2">Hypothetical_protein</fullName>
    </submittedName>
</protein>
<sequence>MKVEMFIDLVKNKFLKIQSQANCKLVVTGMNVTIKFKESQPNKPINSFKVKKMQLIYDWDLKSINKKNKLFDIQNRQGLMTLITKIVDSTITVKCCKKYKIDLAPLLIKGAEFMNKRTGVPLQDVPISQKTKLDESSDTDSDSEDIKEKNILASKERIRMIKHMDLMLYDILFILYSVFQISHECINIQQIT</sequence>
<dbReference type="AlphaFoldDB" id="A0AA86RZW8"/>
<evidence type="ECO:0000313" key="2">
    <source>
        <dbReference type="EMBL" id="CAL5986834.1"/>
    </source>
</evidence>
<reference evidence="1" key="1">
    <citation type="submission" date="2023-06" db="EMBL/GenBank/DDBJ databases">
        <authorList>
            <person name="Kurt Z."/>
        </authorList>
    </citation>
    <scope>NUCLEOTIDE SEQUENCE</scope>
</reference>